<dbReference type="InterPro" id="IPR023365">
    <property type="entry name" value="Sortase_dom-sf"/>
</dbReference>
<reference evidence="3 4" key="1">
    <citation type="journal article" date="2016" name="Nat. Commun.">
        <title>Thousands of microbial genomes shed light on interconnected biogeochemical processes in an aquifer system.</title>
        <authorList>
            <person name="Anantharaman K."/>
            <person name="Brown C.T."/>
            <person name="Hug L.A."/>
            <person name="Sharon I."/>
            <person name="Castelle C.J."/>
            <person name="Probst A.J."/>
            <person name="Thomas B.C."/>
            <person name="Singh A."/>
            <person name="Wilkins M.J."/>
            <person name="Karaoz U."/>
            <person name="Brodie E.L."/>
            <person name="Williams K.H."/>
            <person name="Hubbard S.S."/>
            <person name="Banfield J.F."/>
        </authorList>
    </citation>
    <scope>NUCLEOTIDE SEQUENCE [LARGE SCALE GENOMIC DNA]</scope>
</reference>
<evidence type="ECO:0000256" key="2">
    <source>
        <dbReference type="SAM" id="Phobius"/>
    </source>
</evidence>
<comment type="caution">
    <text evidence="3">The sequence shown here is derived from an EMBL/GenBank/DDBJ whole genome shotgun (WGS) entry which is preliminary data.</text>
</comment>
<dbReference type="AlphaFoldDB" id="A0A1F5NAM5"/>
<keyword evidence="2" id="KW-0472">Membrane</keyword>
<dbReference type="SUPFAM" id="SSF63817">
    <property type="entry name" value="Sortase"/>
    <property type="match status" value="1"/>
</dbReference>
<dbReference type="InterPro" id="IPR005754">
    <property type="entry name" value="Sortase"/>
</dbReference>
<keyword evidence="2" id="KW-0812">Transmembrane</keyword>
<accession>A0A1F5NAM5</accession>
<dbReference type="GO" id="GO:0016787">
    <property type="term" value="F:hydrolase activity"/>
    <property type="evidence" value="ECO:0007669"/>
    <property type="project" value="UniProtKB-KW"/>
</dbReference>
<evidence type="ECO:0000313" key="3">
    <source>
        <dbReference type="EMBL" id="OGE74618.1"/>
    </source>
</evidence>
<proteinExistence type="predicted"/>
<evidence type="ECO:0000313" key="4">
    <source>
        <dbReference type="Proteomes" id="UP000176547"/>
    </source>
</evidence>
<dbReference type="Pfam" id="PF04203">
    <property type="entry name" value="Sortase"/>
    <property type="match status" value="1"/>
</dbReference>
<gene>
    <name evidence="3" type="ORF">A3K06_00160</name>
</gene>
<dbReference type="Gene3D" id="2.40.260.10">
    <property type="entry name" value="Sortase"/>
    <property type="match status" value="1"/>
</dbReference>
<name>A0A1F5NAM5_9BACT</name>
<keyword evidence="2" id="KW-1133">Transmembrane helix</keyword>
<feature type="transmembrane region" description="Helical" evidence="2">
    <location>
        <begin position="7"/>
        <end position="27"/>
    </location>
</feature>
<dbReference type="EMBL" id="MFEG01000050">
    <property type="protein sequence ID" value="OGE74618.1"/>
    <property type="molecule type" value="Genomic_DNA"/>
</dbReference>
<protein>
    <recommendedName>
        <fullName evidence="5">Sortase</fullName>
    </recommendedName>
</protein>
<organism evidence="3 4">
    <name type="scientific">Candidatus Doudnabacteria bacterium RIFCSPHIGHO2_01_52_17</name>
    <dbReference type="NCBI Taxonomy" id="1817820"/>
    <lineage>
        <taxon>Bacteria</taxon>
        <taxon>Candidatus Doudnaibacteriota</taxon>
    </lineage>
</organism>
<evidence type="ECO:0000256" key="1">
    <source>
        <dbReference type="ARBA" id="ARBA00022801"/>
    </source>
</evidence>
<sequence>MKTGRYFKFWFFLGWAFAAFAVFVFFWKFQAIPAEVWEVGEGLISMTKRALISFPGPDAVFRAPAIIIPRIGVDAELIFPESADFNVLNAALSRGPVHFPGSALPGEEGNVFIFAHASELPVVKNPAYKVFSGLRKLTPGDIVKIQSGALVYRYRVLSLTRRKADDAKIDLGSRKKMLTLSTCDVFGGKEFRWVVEAEFAGSYSLAPN</sequence>
<keyword evidence="1" id="KW-0378">Hydrolase</keyword>
<evidence type="ECO:0008006" key="5">
    <source>
        <dbReference type="Google" id="ProtNLM"/>
    </source>
</evidence>
<dbReference type="Proteomes" id="UP000176547">
    <property type="component" value="Unassembled WGS sequence"/>
</dbReference>